<dbReference type="Proteomes" id="UP001596066">
    <property type="component" value="Unassembled WGS sequence"/>
</dbReference>
<dbReference type="EMBL" id="JBHSOC010000113">
    <property type="protein sequence ID" value="MFC5646783.1"/>
    <property type="molecule type" value="Genomic_DNA"/>
</dbReference>
<reference evidence="3" key="1">
    <citation type="journal article" date="2019" name="Int. J. Syst. Evol. Microbiol.">
        <title>The Global Catalogue of Microorganisms (GCM) 10K type strain sequencing project: providing services to taxonomists for standard genome sequencing and annotation.</title>
        <authorList>
            <consortium name="The Broad Institute Genomics Platform"/>
            <consortium name="The Broad Institute Genome Sequencing Center for Infectious Disease"/>
            <person name="Wu L."/>
            <person name="Ma J."/>
        </authorList>
    </citation>
    <scope>NUCLEOTIDE SEQUENCE [LARGE SCALE GENOMIC DNA]</scope>
    <source>
        <strain evidence="3">CGMCC 4.1622</strain>
    </source>
</reference>
<evidence type="ECO:0000256" key="1">
    <source>
        <dbReference type="SAM" id="MobiDB-lite"/>
    </source>
</evidence>
<proteinExistence type="predicted"/>
<gene>
    <name evidence="2" type="ORF">ACFPZF_36255</name>
</gene>
<dbReference type="RefSeq" id="WP_346148991.1">
    <property type="nucleotide sequence ID" value="NZ_BAAAUA010000061.1"/>
</dbReference>
<name>A0ABW0VLL3_9ACTN</name>
<evidence type="ECO:0000313" key="2">
    <source>
        <dbReference type="EMBL" id="MFC5646783.1"/>
    </source>
</evidence>
<organism evidence="2 3">
    <name type="scientific">Kitasatospora cinereorecta</name>
    <dbReference type="NCBI Taxonomy" id="285560"/>
    <lineage>
        <taxon>Bacteria</taxon>
        <taxon>Bacillati</taxon>
        <taxon>Actinomycetota</taxon>
        <taxon>Actinomycetes</taxon>
        <taxon>Kitasatosporales</taxon>
        <taxon>Streptomycetaceae</taxon>
        <taxon>Kitasatospora</taxon>
    </lineage>
</organism>
<accession>A0ABW0VLL3</accession>
<protein>
    <submittedName>
        <fullName evidence="2">Uncharacterized protein</fullName>
    </submittedName>
</protein>
<feature type="region of interest" description="Disordered" evidence="1">
    <location>
        <begin position="1"/>
        <end position="61"/>
    </location>
</feature>
<keyword evidence="3" id="KW-1185">Reference proteome</keyword>
<comment type="caution">
    <text evidence="2">The sequence shown here is derived from an EMBL/GenBank/DDBJ whole genome shotgun (WGS) entry which is preliminary data.</text>
</comment>
<evidence type="ECO:0000313" key="3">
    <source>
        <dbReference type="Proteomes" id="UP001596066"/>
    </source>
</evidence>
<sequence>MDISSRPGPGGLLPAVPASRPARRPPDQAAGRHTHEVPGVTPSPEEQLAAGRARRHARSAELAGRRLVGEVLAR</sequence>